<dbReference type="PANTHER" id="PTHR32552:SF74">
    <property type="entry name" value="HYDROXAMATE SIDEROPHORE RECEPTOR FHUE"/>
    <property type="match status" value="1"/>
</dbReference>
<dbReference type="Gene3D" id="2.170.130.10">
    <property type="entry name" value="TonB-dependent receptor, plug domain"/>
    <property type="match status" value="1"/>
</dbReference>
<accession>A0A2N8KLK0</accession>
<dbReference type="InterPro" id="IPR011662">
    <property type="entry name" value="Secretin/TonB_short_N"/>
</dbReference>
<feature type="non-terminal residue" evidence="18">
    <location>
        <position position="311"/>
    </location>
</feature>
<sequence>MSLPFSSSRPVAPARPRMQALAALALAAAAGAAVLPALAQPAGAVPALHSVDVPAGALGAALSGFARQAGVLLSFDPALAAGMETAGLHGAYGVEQGFAALLAGTGLQAVRRADGDYLLQHAPGAQTAELDAVVVLGAGATTEGSGSYTADWMRSANGLVLTQRDTPQSTSIVTRQQLDDQAMGSVRDVMEHATGMNVQQSETDRLSYYSRGFQMDTMQFDGVVKPLDNTYQFGEGNLDPVIYDHVEIIRGATGLMSGTGNPGGSVSFIRKRPTREFQGSLRAMGGSYDTYRGEVDLSAPLTGSGAVRARV</sequence>
<dbReference type="PROSITE" id="PS52016">
    <property type="entry name" value="TONB_DEPENDENT_REC_3"/>
    <property type="match status" value="1"/>
</dbReference>
<dbReference type="GO" id="GO:0009279">
    <property type="term" value="C:cell outer membrane"/>
    <property type="evidence" value="ECO:0007669"/>
    <property type="project" value="UniProtKB-SubCell"/>
</dbReference>
<dbReference type="EMBL" id="POQS01000002">
    <property type="protein sequence ID" value="PND34331.1"/>
    <property type="molecule type" value="Genomic_DNA"/>
</dbReference>
<evidence type="ECO:0000256" key="6">
    <source>
        <dbReference type="ARBA" id="ARBA00022692"/>
    </source>
</evidence>
<evidence type="ECO:0000313" key="17">
    <source>
        <dbReference type="EMBL" id="PND34329.1"/>
    </source>
</evidence>
<dbReference type="InterPro" id="IPR039426">
    <property type="entry name" value="TonB-dep_rcpt-like"/>
</dbReference>
<keyword evidence="3 14" id="KW-0813">Transport</keyword>
<dbReference type="GO" id="GO:0015344">
    <property type="term" value="F:siderophore uptake transmembrane transporter activity"/>
    <property type="evidence" value="ECO:0007669"/>
    <property type="project" value="TreeGrafter"/>
</dbReference>
<comment type="subcellular location">
    <subcellularLocation>
        <location evidence="1 14">Cell outer membrane</location>
        <topology evidence="1 14">Multi-pass membrane protein</topology>
    </subcellularLocation>
</comment>
<evidence type="ECO:0000256" key="8">
    <source>
        <dbReference type="ARBA" id="ARBA00023004"/>
    </source>
</evidence>
<evidence type="ECO:0000256" key="1">
    <source>
        <dbReference type="ARBA" id="ARBA00004571"/>
    </source>
</evidence>
<evidence type="ECO:0000256" key="2">
    <source>
        <dbReference type="ARBA" id="ARBA00009810"/>
    </source>
</evidence>
<dbReference type="EMBL" id="POQS01000002">
    <property type="protein sequence ID" value="PND34329.1"/>
    <property type="molecule type" value="Genomic_DNA"/>
</dbReference>
<keyword evidence="6 14" id="KW-0812">Transmembrane</keyword>
<dbReference type="InterPro" id="IPR037066">
    <property type="entry name" value="Plug_dom_sf"/>
</dbReference>
<dbReference type="Pfam" id="PF07715">
    <property type="entry name" value="Plug"/>
    <property type="match status" value="1"/>
</dbReference>
<dbReference type="PANTHER" id="PTHR32552">
    <property type="entry name" value="FERRICHROME IRON RECEPTOR-RELATED"/>
    <property type="match status" value="1"/>
</dbReference>
<evidence type="ECO:0000256" key="9">
    <source>
        <dbReference type="ARBA" id="ARBA00023065"/>
    </source>
</evidence>
<dbReference type="SMART" id="SM00965">
    <property type="entry name" value="STN"/>
    <property type="match status" value="1"/>
</dbReference>
<name>A0A2N8KLK0_9BURK</name>
<evidence type="ECO:0000256" key="7">
    <source>
        <dbReference type="ARBA" id="ARBA00022729"/>
    </source>
</evidence>
<evidence type="ECO:0000256" key="15">
    <source>
        <dbReference type="SAM" id="SignalP"/>
    </source>
</evidence>
<keyword evidence="7 15" id="KW-0732">Signal</keyword>
<proteinExistence type="inferred from homology"/>
<keyword evidence="4 14" id="KW-1134">Transmembrane beta strand</keyword>
<feature type="chain" id="PRO_5015084541" evidence="15">
    <location>
        <begin position="40"/>
        <end position="311"/>
    </location>
</feature>
<reference evidence="18 19" key="1">
    <citation type="submission" date="2018-01" db="EMBL/GenBank/DDBJ databases">
        <title>The draft genome of an aniline degradation strain ANB-1.</title>
        <authorList>
            <person name="Zhang L."/>
            <person name="Jiang J."/>
        </authorList>
    </citation>
    <scope>NUCLEOTIDE SEQUENCE [LARGE SCALE GENOMIC DNA]</scope>
    <source>
        <strain evidence="18 19">ANB-1</strain>
    </source>
</reference>
<dbReference type="InterPro" id="IPR036942">
    <property type="entry name" value="Beta-barrel_TonB_sf"/>
</dbReference>
<dbReference type="InterPro" id="IPR012910">
    <property type="entry name" value="Plug_dom"/>
</dbReference>
<dbReference type="FunFam" id="2.170.130.10:FF:000010">
    <property type="entry name" value="Ferripyoverdine receptor"/>
    <property type="match status" value="1"/>
</dbReference>
<keyword evidence="5" id="KW-0410">Iron transport</keyword>
<dbReference type="RefSeq" id="WP_146196895.1">
    <property type="nucleotide sequence ID" value="NZ_POQS01000002.1"/>
</dbReference>
<evidence type="ECO:0000256" key="13">
    <source>
        <dbReference type="ARBA" id="ARBA00023237"/>
    </source>
</evidence>
<keyword evidence="11 14" id="KW-0472">Membrane</keyword>
<evidence type="ECO:0000256" key="10">
    <source>
        <dbReference type="ARBA" id="ARBA00023077"/>
    </source>
</evidence>
<feature type="signal peptide" evidence="15">
    <location>
        <begin position="1"/>
        <end position="39"/>
    </location>
</feature>
<evidence type="ECO:0000256" key="5">
    <source>
        <dbReference type="ARBA" id="ARBA00022496"/>
    </source>
</evidence>
<keyword evidence="13 14" id="KW-0998">Cell outer membrane</keyword>
<evidence type="ECO:0000256" key="14">
    <source>
        <dbReference type="PROSITE-ProRule" id="PRU01360"/>
    </source>
</evidence>
<comment type="similarity">
    <text evidence="2 14">Belongs to the TonB-dependent receptor family.</text>
</comment>
<evidence type="ECO:0000313" key="19">
    <source>
        <dbReference type="Proteomes" id="UP000235994"/>
    </source>
</evidence>
<evidence type="ECO:0000256" key="4">
    <source>
        <dbReference type="ARBA" id="ARBA00022452"/>
    </source>
</evidence>
<comment type="caution">
    <text evidence="18">The sequence shown here is derived from an EMBL/GenBank/DDBJ whole genome shotgun (WGS) entry which is preliminary data.</text>
</comment>
<gene>
    <name evidence="17" type="ORF">C1I89_08840</name>
    <name evidence="18" type="ORF">C1I89_08855</name>
</gene>
<evidence type="ECO:0000259" key="16">
    <source>
        <dbReference type="SMART" id="SM00965"/>
    </source>
</evidence>
<keyword evidence="19" id="KW-1185">Reference proteome</keyword>
<dbReference type="SUPFAM" id="SSF56935">
    <property type="entry name" value="Porins"/>
    <property type="match status" value="1"/>
</dbReference>
<dbReference type="AlphaFoldDB" id="A0A2N8KLK0"/>
<keyword evidence="9" id="KW-0406">Ion transport</keyword>
<keyword evidence="10" id="KW-0798">TonB box</keyword>
<protein>
    <submittedName>
        <fullName evidence="18">TonB-dependent siderophore receptor</fullName>
    </submittedName>
</protein>
<dbReference type="Gene3D" id="3.55.50.30">
    <property type="match status" value="1"/>
</dbReference>
<organism evidence="18 19">
    <name type="scientific">Achromobacter pulmonis</name>
    <dbReference type="NCBI Taxonomy" id="1389932"/>
    <lineage>
        <taxon>Bacteria</taxon>
        <taxon>Pseudomonadati</taxon>
        <taxon>Pseudomonadota</taxon>
        <taxon>Betaproteobacteria</taxon>
        <taxon>Burkholderiales</taxon>
        <taxon>Alcaligenaceae</taxon>
        <taxon>Achromobacter</taxon>
    </lineage>
</organism>
<keyword evidence="12 18" id="KW-0675">Receptor</keyword>
<keyword evidence="8" id="KW-0408">Iron</keyword>
<dbReference type="Proteomes" id="UP000235994">
    <property type="component" value="Unassembled WGS sequence"/>
</dbReference>
<feature type="domain" description="Secretin/TonB short N-terminal" evidence="16">
    <location>
        <begin position="71"/>
        <end position="122"/>
    </location>
</feature>
<dbReference type="Pfam" id="PF07660">
    <property type="entry name" value="STN"/>
    <property type="match status" value="1"/>
</dbReference>
<evidence type="ECO:0000313" key="18">
    <source>
        <dbReference type="EMBL" id="PND34331.1"/>
    </source>
</evidence>
<dbReference type="Gene3D" id="2.40.170.20">
    <property type="entry name" value="TonB-dependent receptor, beta-barrel domain"/>
    <property type="match status" value="1"/>
</dbReference>
<evidence type="ECO:0000256" key="11">
    <source>
        <dbReference type="ARBA" id="ARBA00023136"/>
    </source>
</evidence>
<evidence type="ECO:0000256" key="3">
    <source>
        <dbReference type="ARBA" id="ARBA00022448"/>
    </source>
</evidence>
<evidence type="ECO:0000256" key="12">
    <source>
        <dbReference type="ARBA" id="ARBA00023170"/>
    </source>
</evidence>